<feature type="region of interest" description="Disordered" evidence="1">
    <location>
        <begin position="53"/>
        <end position="102"/>
    </location>
</feature>
<sequence>MDEENKEEIKKEEPAPTEDKPAEGSKPATTTLISQADLAAERLEKANERQAELLRQQEDLEARKALGGGSEAGQAPVEPKEETSKEYRERVEKEMSEGKHND</sequence>
<feature type="compositionally biased region" description="Basic and acidic residues" evidence="1">
    <location>
        <begin position="7"/>
        <end position="23"/>
    </location>
</feature>
<feature type="compositionally biased region" description="Basic and acidic residues" evidence="1">
    <location>
        <begin position="53"/>
        <end position="64"/>
    </location>
</feature>
<reference evidence="2" key="1">
    <citation type="journal article" date="2015" name="Nature">
        <title>Complex archaea that bridge the gap between prokaryotes and eukaryotes.</title>
        <authorList>
            <person name="Spang A."/>
            <person name="Saw J.H."/>
            <person name="Jorgensen S.L."/>
            <person name="Zaremba-Niedzwiedzka K."/>
            <person name="Martijn J."/>
            <person name="Lind A.E."/>
            <person name="van Eijk R."/>
            <person name="Schleper C."/>
            <person name="Guy L."/>
            <person name="Ettema T.J."/>
        </authorList>
    </citation>
    <scope>NUCLEOTIDE SEQUENCE</scope>
</reference>
<comment type="caution">
    <text evidence="2">The sequence shown here is derived from an EMBL/GenBank/DDBJ whole genome shotgun (WGS) entry which is preliminary data.</text>
</comment>
<accession>A0A0F9FUC7</accession>
<name>A0A0F9FUC7_9ZZZZ</name>
<feature type="compositionally biased region" description="Basic and acidic residues" evidence="1">
    <location>
        <begin position="78"/>
        <end position="102"/>
    </location>
</feature>
<evidence type="ECO:0000256" key="1">
    <source>
        <dbReference type="SAM" id="MobiDB-lite"/>
    </source>
</evidence>
<feature type="region of interest" description="Disordered" evidence="1">
    <location>
        <begin position="1"/>
        <end position="31"/>
    </location>
</feature>
<dbReference type="EMBL" id="LAZR01022435">
    <property type="protein sequence ID" value="KKL81881.1"/>
    <property type="molecule type" value="Genomic_DNA"/>
</dbReference>
<gene>
    <name evidence="2" type="ORF">LCGC14_1990340</name>
</gene>
<protein>
    <submittedName>
        <fullName evidence="2">Uncharacterized protein</fullName>
    </submittedName>
</protein>
<dbReference type="AlphaFoldDB" id="A0A0F9FUC7"/>
<proteinExistence type="predicted"/>
<evidence type="ECO:0000313" key="2">
    <source>
        <dbReference type="EMBL" id="KKL81881.1"/>
    </source>
</evidence>
<organism evidence="2">
    <name type="scientific">marine sediment metagenome</name>
    <dbReference type="NCBI Taxonomy" id="412755"/>
    <lineage>
        <taxon>unclassified sequences</taxon>
        <taxon>metagenomes</taxon>
        <taxon>ecological metagenomes</taxon>
    </lineage>
</organism>